<sequence>MRKHTAAMKKHTVMPAAIGLIAAVGIVCATGMGDIRGSKHDFSASGWSDGEICKPCHTPHFANSQAAPLWNHEQTSATYTLYDSDSMDAEPGQPGIASTLCLSCHDGTVALDSFGGTTGVNMIDGSGLIGTDLSNDHPVGIDWLHQDDPSNCLDCHNFWGDQLRPLPFFDGKVECMSCHEPHNSKNIDGMLRLSLIRSQLCMICHSI</sequence>
<dbReference type="Pfam" id="PF09699">
    <property type="entry name" value="Paired_CXXCH_1"/>
    <property type="match status" value="1"/>
</dbReference>
<name>A0A3B1DA67_9ZZZZ</name>
<accession>A0A3B1DA67</accession>
<dbReference type="InterPro" id="IPR010177">
    <property type="entry name" value="Paired_CXXCH_1"/>
</dbReference>
<dbReference type="AlphaFoldDB" id="A0A3B1DA67"/>
<dbReference type="InterPro" id="IPR036280">
    <property type="entry name" value="Multihaem_cyt_sf"/>
</dbReference>
<evidence type="ECO:0000259" key="1">
    <source>
        <dbReference type="Pfam" id="PF09699"/>
    </source>
</evidence>
<evidence type="ECO:0000313" key="2">
    <source>
        <dbReference type="EMBL" id="VAX35731.1"/>
    </source>
</evidence>
<gene>
    <name evidence="2" type="ORF">MNBD_PLANCTO03-1211</name>
</gene>
<dbReference type="SUPFAM" id="SSF48695">
    <property type="entry name" value="Multiheme cytochromes"/>
    <property type="match status" value="1"/>
</dbReference>
<dbReference type="NCBIfam" id="TIGR01905">
    <property type="entry name" value="paired_CXXCH_1"/>
    <property type="match status" value="1"/>
</dbReference>
<feature type="domain" description="Doubled CXXCH motif" evidence="1">
    <location>
        <begin position="174"/>
        <end position="206"/>
    </location>
</feature>
<reference evidence="2" key="1">
    <citation type="submission" date="2018-06" db="EMBL/GenBank/DDBJ databases">
        <authorList>
            <person name="Zhirakovskaya E."/>
        </authorList>
    </citation>
    <scope>NUCLEOTIDE SEQUENCE</scope>
</reference>
<dbReference type="EMBL" id="UOGK01000005">
    <property type="protein sequence ID" value="VAX35731.1"/>
    <property type="molecule type" value="Genomic_DNA"/>
</dbReference>
<proteinExistence type="predicted"/>
<protein>
    <submittedName>
        <fullName evidence="2">Cytochrome c family protein</fullName>
    </submittedName>
</protein>
<organism evidence="2">
    <name type="scientific">hydrothermal vent metagenome</name>
    <dbReference type="NCBI Taxonomy" id="652676"/>
    <lineage>
        <taxon>unclassified sequences</taxon>
        <taxon>metagenomes</taxon>
        <taxon>ecological metagenomes</taxon>
    </lineage>
</organism>
<dbReference type="Gene3D" id="3.90.10.10">
    <property type="entry name" value="Cytochrome C3"/>
    <property type="match status" value="1"/>
</dbReference>